<dbReference type="Proteomes" id="UP000250157">
    <property type="component" value="Segment"/>
</dbReference>
<evidence type="ECO:0000313" key="2">
    <source>
        <dbReference type="Proteomes" id="UP000250157"/>
    </source>
</evidence>
<name>A0A2Z5ZC11_9CAUD</name>
<dbReference type="RefSeq" id="YP_010090795.1">
    <property type="nucleotide sequence ID" value="NC_055721.1"/>
</dbReference>
<reference evidence="1 2" key="1">
    <citation type="submission" date="2018-02" db="EMBL/GenBank/DDBJ databases">
        <title>Full genome sequencing of a novel polyvalent bacteriophage as one of T4-Family member.</title>
        <authorList>
            <person name="Kawasaki T."/>
            <person name="Saad A.M."/>
            <person name="Yamada T."/>
        </authorList>
    </citation>
    <scope>NUCLEOTIDE SEQUENCE [LARGE SCALE GENOMIC DNA]</scope>
    <source>
        <strain evidence="1 2">EcS1</strain>
    </source>
</reference>
<dbReference type="GeneID" id="65108287"/>
<dbReference type="EMBL" id="LC371242">
    <property type="protein sequence ID" value="BBC78148.1"/>
    <property type="molecule type" value="Genomic_DNA"/>
</dbReference>
<organism evidence="1 2">
    <name type="scientific">Escherichia phage EcS1</name>
    <dbReference type="NCBI Taxonomy" id="2083276"/>
    <lineage>
        <taxon>Viruses</taxon>
        <taxon>Duplodnaviria</taxon>
        <taxon>Heunggongvirae</taxon>
        <taxon>Uroviricota</taxon>
        <taxon>Caudoviricetes</taxon>
        <taxon>Pantevenvirales</taxon>
        <taxon>Straboviridae</taxon>
        <taxon>Tevenvirinae</taxon>
        <taxon>Kagamiyamavirus</taxon>
        <taxon>Kagamiyamavirus ecs1</taxon>
    </lineage>
</organism>
<accession>A0A2Z5ZC11</accession>
<evidence type="ECO:0000313" key="1">
    <source>
        <dbReference type="EMBL" id="BBC78148.1"/>
    </source>
</evidence>
<dbReference type="KEGG" id="vg:65108287"/>
<keyword evidence="2" id="KW-1185">Reference proteome</keyword>
<protein>
    <submittedName>
        <fullName evidence="1">Uncharacterized protein</fullName>
    </submittedName>
</protein>
<proteinExistence type="predicted"/>
<sequence>MLKTGKDVFGNKAQYEKGPLSDLIEEQFKSLVEKMILDSFIEKEYNPSATSERLQELIKDTQVKVSKLLANRNDIASYHKIPIDLSWRGDRERLVNL</sequence>